<keyword evidence="1" id="KW-0547">Nucleotide-binding</keyword>
<gene>
    <name evidence="4" type="ORF">AWH49_08850</name>
</gene>
<dbReference type="PROSITE" id="PS50893">
    <property type="entry name" value="ABC_TRANSPORTER_2"/>
    <property type="match status" value="1"/>
</dbReference>
<accession>A0A177LBJ6</accession>
<proteinExistence type="predicted"/>
<dbReference type="PANTHER" id="PTHR43158">
    <property type="entry name" value="SKFA PEPTIDE EXPORT ATP-BINDING PROTEIN SKFE"/>
    <property type="match status" value="1"/>
</dbReference>
<dbReference type="InterPro" id="IPR003439">
    <property type="entry name" value="ABC_transporter-like_ATP-bd"/>
</dbReference>
<dbReference type="GO" id="GO:0016887">
    <property type="term" value="F:ATP hydrolysis activity"/>
    <property type="evidence" value="ECO:0007669"/>
    <property type="project" value="InterPro"/>
</dbReference>
<evidence type="ECO:0000259" key="3">
    <source>
        <dbReference type="PROSITE" id="PS50893"/>
    </source>
</evidence>
<dbReference type="PANTHER" id="PTHR43158:SF1">
    <property type="entry name" value="ABC TRANSPORTER, ATP-BINDING PROTEIN"/>
    <property type="match status" value="1"/>
</dbReference>
<evidence type="ECO:0000313" key="5">
    <source>
        <dbReference type="Proteomes" id="UP000076935"/>
    </source>
</evidence>
<dbReference type="Proteomes" id="UP000076935">
    <property type="component" value="Unassembled WGS sequence"/>
</dbReference>
<evidence type="ECO:0000256" key="1">
    <source>
        <dbReference type="ARBA" id="ARBA00022741"/>
    </source>
</evidence>
<evidence type="ECO:0000256" key="2">
    <source>
        <dbReference type="ARBA" id="ARBA00022840"/>
    </source>
</evidence>
<reference evidence="4 5" key="1">
    <citation type="submission" date="2016-01" db="EMBL/GenBank/DDBJ databases">
        <title>Investigation of taxonomic status of Bacillus aminovorans.</title>
        <authorList>
            <person name="Verma A."/>
            <person name="Pal Y."/>
            <person name="Krishnamurthi S."/>
        </authorList>
    </citation>
    <scope>NUCLEOTIDE SEQUENCE [LARGE SCALE GENOMIC DNA]</scope>
    <source>
        <strain evidence="4 5">DSM 1314</strain>
    </source>
</reference>
<dbReference type="RefSeq" id="WP_063964682.1">
    <property type="nucleotide sequence ID" value="NZ_JBCNAN010000033.1"/>
</dbReference>
<feature type="domain" description="ABC transporter" evidence="3">
    <location>
        <begin position="2"/>
        <end position="225"/>
    </location>
</feature>
<dbReference type="GO" id="GO:0005524">
    <property type="term" value="F:ATP binding"/>
    <property type="evidence" value="ECO:0007669"/>
    <property type="project" value="UniProtKB-KW"/>
</dbReference>
<dbReference type="SMART" id="SM00382">
    <property type="entry name" value="AAA"/>
    <property type="match status" value="1"/>
</dbReference>
<organism evidence="4 5">
    <name type="scientific">Domibacillus aminovorans</name>
    <dbReference type="NCBI Taxonomy" id="29332"/>
    <lineage>
        <taxon>Bacteria</taxon>
        <taxon>Bacillati</taxon>
        <taxon>Bacillota</taxon>
        <taxon>Bacilli</taxon>
        <taxon>Bacillales</taxon>
        <taxon>Bacillaceae</taxon>
        <taxon>Domibacillus</taxon>
    </lineage>
</organism>
<dbReference type="EMBL" id="LQWY01000005">
    <property type="protein sequence ID" value="OAH62874.1"/>
    <property type="molecule type" value="Genomic_DNA"/>
</dbReference>
<comment type="caution">
    <text evidence="4">The sequence shown here is derived from an EMBL/GenBank/DDBJ whole genome shotgun (WGS) entry which is preliminary data.</text>
</comment>
<dbReference type="SUPFAM" id="SSF52540">
    <property type="entry name" value="P-loop containing nucleoside triphosphate hydrolases"/>
    <property type="match status" value="1"/>
</dbReference>
<keyword evidence="2 4" id="KW-0067">ATP-binding</keyword>
<dbReference type="Gene3D" id="3.40.50.300">
    <property type="entry name" value="P-loop containing nucleotide triphosphate hydrolases"/>
    <property type="match status" value="1"/>
</dbReference>
<sequence length="234" mass="26364">MIELHHVTKEYGKRKSLDNVTFTFEKGKVYGILGPNGSGKSTMMKIMAGLVYPSKGDVTIAGKKADRKTASNLAFLASEGMLYPGFKIEQMIHYYHSQYSDFSIEKAEELLTFMELDRHQKVSQLSKGQQGRLKLLLVLSRQTDVLLLDEPFIGLDPMVRDTIVQGLVSFIDFGEQTVIIATHEITEIEPILEDAIILESGRITAHCNVEQIREEQGLSILEWLKSNFKKGELV</sequence>
<evidence type="ECO:0000313" key="4">
    <source>
        <dbReference type="EMBL" id="OAH62874.1"/>
    </source>
</evidence>
<dbReference type="InterPro" id="IPR003593">
    <property type="entry name" value="AAA+_ATPase"/>
</dbReference>
<dbReference type="Pfam" id="PF00005">
    <property type="entry name" value="ABC_tran"/>
    <property type="match status" value="1"/>
</dbReference>
<protein>
    <submittedName>
        <fullName evidence="4">Spermidine/putrescine ABC transporter ATP-binding protein</fullName>
    </submittedName>
</protein>
<dbReference type="CDD" id="cd03230">
    <property type="entry name" value="ABC_DR_subfamily_A"/>
    <property type="match status" value="1"/>
</dbReference>
<name>A0A177LBJ6_9BACI</name>
<dbReference type="InterPro" id="IPR027417">
    <property type="entry name" value="P-loop_NTPase"/>
</dbReference>
<keyword evidence="5" id="KW-1185">Reference proteome</keyword>
<dbReference type="AlphaFoldDB" id="A0A177LBJ6"/>